<accession>A0A7X2T041</accession>
<dbReference type="RefSeq" id="WP_154530040.1">
    <property type="nucleotide sequence ID" value="NZ_JAQXTV010000232.1"/>
</dbReference>
<comment type="caution">
    <text evidence="1">The sequence shown here is derived from an EMBL/GenBank/DDBJ whole genome shotgun (WGS) entry which is preliminary data.</text>
</comment>
<keyword evidence="2" id="KW-1185">Reference proteome</keyword>
<dbReference type="InterPro" id="IPR011033">
    <property type="entry name" value="PRC_barrel-like_sf"/>
</dbReference>
<dbReference type="SUPFAM" id="SSF50346">
    <property type="entry name" value="PRC-barrel domain"/>
    <property type="match status" value="1"/>
</dbReference>
<dbReference type="PANTHER" id="PTHR40061:SF1">
    <property type="entry name" value="SPORULATION PROTEIN YLMC-RELATED"/>
    <property type="match status" value="1"/>
</dbReference>
<dbReference type="InterPro" id="IPR014238">
    <property type="entry name" value="Spore_YlmC/YmxH"/>
</dbReference>
<dbReference type="Gene3D" id="2.30.30.240">
    <property type="entry name" value="PRC-barrel domain"/>
    <property type="match status" value="1"/>
</dbReference>
<proteinExistence type="predicted"/>
<organism evidence="1 2">
    <name type="scientific">Inconstantimicrobium porci</name>
    <dbReference type="NCBI Taxonomy" id="2652291"/>
    <lineage>
        <taxon>Bacteria</taxon>
        <taxon>Bacillati</taxon>
        <taxon>Bacillota</taxon>
        <taxon>Clostridia</taxon>
        <taxon>Eubacteriales</taxon>
        <taxon>Clostridiaceae</taxon>
        <taxon>Inconstantimicrobium</taxon>
    </lineage>
</organism>
<dbReference type="Proteomes" id="UP000460287">
    <property type="component" value="Unassembled WGS sequence"/>
</dbReference>
<protein>
    <submittedName>
        <fullName evidence="1">YlmC/YmxH family sporulation protein</fullName>
    </submittedName>
</protein>
<sequence length="91" mass="10323">MDDNIRLLSDITKCEIINVNDGEKYNTIINNDIIIDENGYLKFLIVNLGSGKISFFNKNEFLEIPWSTVKKIGTKTVLLDADDDVITKSKL</sequence>
<name>A0A7X2T041_9CLOT</name>
<reference evidence="1 2" key="1">
    <citation type="submission" date="2019-08" db="EMBL/GenBank/DDBJ databases">
        <title>In-depth cultivation of the pig gut microbiome towards novel bacterial diversity and tailored functional studies.</title>
        <authorList>
            <person name="Wylensek D."/>
            <person name="Hitch T.C.A."/>
            <person name="Clavel T."/>
        </authorList>
    </citation>
    <scope>NUCLEOTIDE SEQUENCE [LARGE SCALE GENOMIC DNA]</scope>
    <source>
        <strain evidence="1 2">WCA-383-APC-5B</strain>
    </source>
</reference>
<evidence type="ECO:0000313" key="1">
    <source>
        <dbReference type="EMBL" id="MSR90167.1"/>
    </source>
</evidence>
<dbReference type="EMBL" id="VULX01000001">
    <property type="protein sequence ID" value="MSR90167.1"/>
    <property type="molecule type" value="Genomic_DNA"/>
</dbReference>
<gene>
    <name evidence="1" type="ORF">FYJ33_01735</name>
</gene>
<dbReference type="AlphaFoldDB" id="A0A7X2T041"/>
<dbReference type="NCBIfam" id="TIGR02888">
    <property type="entry name" value="spore_YlmC_YmxH"/>
    <property type="match status" value="1"/>
</dbReference>
<dbReference type="PANTHER" id="PTHR40061">
    <property type="entry name" value="SPORULATION PROTEIN YLMC-RELATED"/>
    <property type="match status" value="1"/>
</dbReference>
<evidence type="ECO:0000313" key="2">
    <source>
        <dbReference type="Proteomes" id="UP000460287"/>
    </source>
</evidence>